<dbReference type="AlphaFoldDB" id="A0AA88T620"/>
<sequence length="82" mass="9086">MASPCFPSAVVQQFTYSVQEVINWMLQVEHVWSQATMQNLLYSPQSLTVILSSASGETNNTDSTQAPVKQSVFIDGLQIRAH</sequence>
<accession>A0AA88T620</accession>
<dbReference type="EMBL" id="JAVHJS010000002">
    <property type="protein sequence ID" value="KAK2865967.1"/>
    <property type="molecule type" value="Genomic_DNA"/>
</dbReference>
<gene>
    <name evidence="1" type="ORF">Q7C36_002023</name>
</gene>
<evidence type="ECO:0000313" key="1">
    <source>
        <dbReference type="EMBL" id="KAK2865967.1"/>
    </source>
</evidence>
<evidence type="ECO:0000313" key="2">
    <source>
        <dbReference type="Proteomes" id="UP001187315"/>
    </source>
</evidence>
<proteinExistence type="predicted"/>
<dbReference type="Proteomes" id="UP001187315">
    <property type="component" value="Unassembled WGS sequence"/>
</dbReference>
<protein>
    <submittedName>
        <fullName evidence="1">Uncharacterized protein</fullName>
    </submittedName>
</protein>
<comment type="caution">
    <text evidence="1">The sequence shown here is derived from an EMBL/GenBank/DDBJ whole genome shotgun (WGS) entry which is preliminary data.</text>
</comment>
<organism evidence="1 2">
    <name type="scientific">Tachysurus vachellii</name>
    <name type="common">Darkbarbel catfish</name>
    <name type="synonym">Pelteobagrus vachellii</name>
    <dbReference type="NCBI Taxonomy" id="175792"/>
    <lineage>
        <taxon>Eukaryota</taxon>
        <taxon>Metazoa</taxon>
        <taxon>Chordata</taxon>
        <taxon>Craniata</taxon>
        <taxon>Vertebrata</taxon>
        <taxon>Euteleostomi</taxon>
        <taxon>Actinopterygii</taxon>
        <taxon>Neopterygii</taxon>
        <taxon>Teleostei</taxon>
        <taxon>Ostariophysi</taxon>
        <taxon>Siluriformes</taxon>
        <taxon>Bagridae</taxon>
        <taxon>Tachysurus</taxon>
    </lineage>
</organism>
<reference evidence="1" key="1">
    <citation type="submission" date="2023-08" db="EMBL/GenBank/DDBJ databases">
        <title>Pelteobagrus vachellii genome.</title>
        <authorList>
            <person name="Liu H."/>
        </authorList>
    </citation>
    <scope>NUCLEOTIDE SEQUENCE</scope>
    <source>
        <strain evidence="1">PRFRI_2022a</strain>
        <tissue evidence="1">Muscle</tissue>
    </source>
</reference>
<keyword evidence="2" id="KW-1185">Reference proteome</keyword>
<name>A0AA88T620_TACVA</name>